<gene>
    <name evidence="4" type="ORF">ACFPYN_12605</name>
</gene>
<accession>A0ABW1L993</accession>
<feature type="domain" description="LTD" evidence="3">
    <location>
        <begin position="30"/>
        <end position="202"/>
    </location>
</feature>
<feature type="domain" description="SLH" evidence="2">
    <location>
        <begin position="1643"/>
        <end position="1706"/>
    </location>
</feature>
<dbReference type="SUPFAM" id="SSF56300">
    <property type="entry name" value="Metallo-dependent phosphatases"/>
    <property type="match status" value="1"/>
</dbReference>
<dbReference type="PROSITE" id="PS51841">
    <property type="entry name" value="LTD"/>
    <property type="match status" value="2"/>
</dbReference>
<reference evidence="5" key="1">
    <citation type="journal article" date="2019" name="Int. J. Syst. Evol. Microbiol.">
        <title>The Global Catalogue of Microorganisms (GCM) 10K type strain sequencing project: providing services to taxonomists for standard genome sequencing and annotation.</title>
        <authorList>
            <consortium name="The Broad Institute Genomics Platform"/>
            <consortium name="The Broad Institute Genome Sequencing Center for Infectious Disease"/>
            <person name="Wu L."/>
            <person name="Ma J."/>
        </authorList>
    </citation>
    <scope>NUCLEOTIDE SEQUENCE [LARGE SCALE GENOMIC DNA]</scope>
    <source>
        <strain evidence="5">CCUG 54527</strain>
    </source>
</reference>
<keyword evidence="5" id="KW-1185">Reference proteome</keyword>
<dbReference type="PANTHER" id="PTHR43143">
    <property type="entry name" value="METALLOPHOSPHOESTERASE, CALCINEURIN SUPERFAMILY"/>
    <property type="match status" value="1"/>
</dbReference>
<dbReference type="InterPro" id="IPR036415">
    <property type="entry name" value="Lamin_tail_dom_sf"/>
</dbReference>
<feature type="region of interest" description="Disordered" evidence="1">
    <location>
        <begin position="1451"/>
        <end position="1471"/>
    </location>
</feature>
<comment type="caution">
    <text evidence="4">The sequence shown here is derived from an EMBL/GenBank/DDBJ whole genome shotgun (WGS) entry which is preliminary data.</text>
</comment>
<dbReference type="Proteomes" id="UP001596170">
    <property type="component" value="Unassembled WGS sequence"/>
</dbReference>
<feature type="domain" description="SLH" evidence="2">
    <location>
        <begin position="1707"/>
        <end position="1767"/>
    </location>
</feature>
<dbReference type="PROSITE" id="PS51272">
    <property type="entry name" value="SLH"/>
    <property type="match status" value="3"/>
</dbReference>
<feature type="domain" description="LTD" evidence="3">
    <location>
        <begin position="298"/>
        <end position="479"/>
    </location>
</feature>
<evidence type="ECO:0000256" key="1">
    <source>
        <dbReference type="SAM" id="MobiDB-lite"/>
    </source>
</evidence>
<feature type="domain" description="SLH" evidence="2">
    <location>
        <begin position="1771"/>
        <end position="1831"/>
    </location>
</feature>
<dbReference type="Pfam" id="PF00932">
    <property type="entry name" value="LTD"/>
    <property type="match status" value="1"/>
</dbReference>
<dbReference type="InterPro" id="IPR029052">
    <property type="entry name" value="Metallo-depent_PP-like"/>
</dbReference>
<dbReference type="RefSeq" id="WP_377734655.1">
    <property type="nucleotide sequence ID" value="NZ_JBHSRI010000019.1"/>
</dbReference>
<sequence>MKKKVMASIVLTSSLTFSLFSSPSDYMTNKSTTVLAAANSPILITELLPNSSNVVNTSTDAFEYIELYNNSTLPIQLSNYKLIYGYPDGKKVDWAFTEDKTIAAGETLIVWVKNKENTNLTLADFNKEFNTTLTENQITYVEADGMANTAERSLSLADNSNNIFSSATYIKEDVGVNKGIQYKAGEDGKTMEILSSSEAPTPGTIIAGQIPDSPTVEDTQAPLITHAAIEKVDAGENLHIKAQVTDETKLENVRLFYKLSENGSWLQKDMVAATEENMFEIELDQAELVTNKITYRIEAFDGQNTAMTEDYDVMIQALDYDPQNVPALLVTELVPDSTNVGSLDGYEFIEVYNNAADDINLKDYKIRYRYPAEGPEADLIWKADKEDIILPSGKTIVYWIKNASNQEKTVADFNQMYNVDLQENVDIVEIQSGGMANASHRGLAIATNTGVDISSAYYYDQAQVDDTIANKGILYTYPTDGRSSIMKKYSSATEAATPGSVATIRTPKVKVAATSDTTGPVLVDLTENAAISGRQNLDLSFDVTDEKIVKTVRLFYKTNDAEEFRMVDLTKVYDSTVYSHTIFSPDLLGKTNLSYYVQTSDGINEVTSETKNMEILLDDVDKVGLNVEDGSVLSKSVVLKSYGKDSKLYIDQQDVTSDTKPAIPAQAYFAFDVKNVNLYFKNGVTIGDETLHIFDDTINTYTTLTIPVDPSQFTQGMETKISIRAGTKVSPFDTDSEENRDDFYVKNVRLVLEDGTTLYDPLFTDIEKEMSVGDGGSAKSVVDFSFNLPEDKFTAKAFTWDTTTVDEGSHTIEAKDVEDIQAAVVVDNSAPIITPSVEEGKEYKGDFTIQAEVEDKYSSVESLTAMLDGEEITLPFETSSAKMTPGEHTVSFIAKDVALNEGKQDVTFKVVEEQPYTPEVISPKDGTGNVNPNNANLQVKVSDPTKDSLDVSFYEGHKIEADEEVVSIFENSADREPPKELIPAGETVVTAKDKMAKADGEYVETSSLEKFPYHRFEVAVGEEIDQDDEIVLSWEGKSLIGRKVSMYVWNHTNALWELQQWKIAKDDKNFTLQGTVTGTDFVKDGKVQVMVQDEIASTTEFDYSFIWMSDTQYYSESYPQIFDKMTKWMAEAKDNLNLKYVFHTGDLVDEADQQIQWDRADTFMGTLDEAAIPYGVLAGNHDVGQKTGDYNEYGKYFGEQRFNDKDYYGESYKNNRGHYDLISSNGNDFIMMYMGWGVNDEDIAWMNKILAEHPERKAILSFHEYLLVSGNRSPIGDQLFKDVVTPNANVIAVLSGHYHDAETLVDEIDDDADGIADRKVYQMLADYQGGPEGGQGFVRLMKVNPVDNKIHMQTYSPYLDQYNYYNPVDYPGKDEFTIETDLTPKEKVVATDMFKVEVFTNELIGEVKNIQDGSIAETNWKNLERAKEHGWYVQVKDSFGGEMRSDVAAFTTSDQGNNNGGQNPTPTPIPPVTDDQVVNVTEEQLIKTNDYWTIDQASQQQVKWVIQKDLLNVAITANQALRFILLNGHEITVPVTVLKELQKQNQDFIALEVIVQSEQDGLPAGKRFSDIVDISLFAGINEISSTDDSINLKLKVNGTVNPNKTTAISYDQKAKAWTYLGGKLENGYWTVPTNHFSQFTVMTANAVFRDTTNHWAKNEIDSLASRFITAGKTIDTFAPEQRLTRAEFAVLLVRALQLPVEEYKGTFKDVPVTKKWAAQQIEAAHKAGIVFGKNDGSFDADANITREQMAAMMMRGVELSNPDLLNNLPNNKKYKDDTKINDYAKQSIRNASELGLMYGRSNGKFDPKQPTTRAETAVVLYRMLEKFDSIK</sequence>
<dbReference type="Gene3D" id="3.60.21.10">
    <property type="match status" value="1"/>
</dbReference>
<dbReference type="Gene3D" id="2.60.40.1260">
    <property type="entry name" value="Lamin Tail domain"/>
    <property type="match status" value="1"/>
</dbReference>
<dbReference type="SUPFAM" id="SSF74853">
    <property type="entry name" value="Lamin A/C globular tail domain"/>
    <property type="match status" value="1"/>
</dbReference>
<name>A0ABW1L993_9BACL</name>
<proteinExistence type="predicted"/>
<protein>
    <submittedName>
        <fullName evidence="4">S-layer homology domain-containing protein</fullName>
    </submittedName>
</protein>
<dbReference type="Pfam" id="PF00395">
    <property type="entry name" value="SLH"/>
    <property type="match status" value="3"/>
</dbReference>
<feature type="compositionally biased region" description="Low complexity" evidence="1">
    <location>
        <begin position="1454"/>
        <end position="1464"/>
    </location>
</feature>
<evidence type="ECO:0000313" key="4">
    <source>
        <dbReference type="EMBL" id="MFC6040264.1"/>
    </source>
</evidence>
<dbReference type="InterPro" id="IPR051918">
    <property type="entry name" value="STPP_CPPED1"/>
</dbReference>
<evidence type="ECO:0000259" key="2">
    <source>
        <dbReference type="PROSITE" id="PS51272"/>
    </source>
</evidence>
<dbReference type="Pfam" id="PF00149">
    <property type="entry name" value="Metallophos"/>
    <property type="match status" value="1"/>
</dbReference>
<organism evidence="4 5">
    <name type="scientific">Paenisporosarcina macmurdoensis</name>
    <dbReference type="NCBI Taxonomy" id="212659"/>
    <lineage>
        <taxon>Bacteria</taxon>
        <taxon>Bacillati</taxon>
        <taxon>Bacillota</taxon>
        <taxon>Bacilli</taxon>
        <taxon>Bacillales</taxon>
        <taxon>Caryophanaceae</taxon>
        <taxon>Paenisporosarcina</taxon>
    </lineage>
</organism>
<evidence type="ECO:0000259" key="3">
    <source>
        <dbReference type="PROSITE" id="PS51841"/>
    </source>
</evidence>
<dbReference type="InterPro" id="IPR001119">
    <property type="entry name" value="SLH_dom"/>
</dbReference>
<evidence type="ECO:0000313" key="5">
    <source>
        <dbReference type="Proteomes" id="UP001596170"/>
    </source>
</evidence>
<dbReference type="PANTHER" id="PTHR43143:SF5">
    <property type="entry name" value="SECRETED PROTEIN"/>
    <property type="match status" value="1"/>
</dbReference>
<dbReference type="InterPro" id="IPR001322">
    <property type="entry name" value="Lamin_tail_dom"/>
</dbReference>
<dbReference type="EMBL" id="JBHSRI010000019">
    <property type="protein sequence ID" value="MFC6040264.1"/>
    <property type="molecule type" value="Genomic_DNA"/>
</dbReference>
<dbReference type="InterPro" id="IPR004843">
    <property type="entry name" value="Calcineurin-like_PHP"/>
</dbReference>